<sequence>MNKCQYAVVALCQAPCLLQGMVLTVSQEAFWKLGKPAQAFCLSFSYLSNPELIFLTMELAKAANCLRDMECQEEVDIPKAFVNPGGDFGIVPAQLVLMSKDHNIHCFSAEILRRAGECKCDQEASPEKAIHRNLTDLSFLPCPCGFVYVSSPLF</sequence>
<keyword evidence="2" id="KW-1185">Reference proteome</keyword>
<evidence type="ECO:0000313" key="2">
    <source>
        <dbReference type="Proteomes" id="UP000266723"/>
    </source>
</evidence>
<dbReference type="Proteomes" id="UP000266723">
    <property type="component" value="Unassembled WGS sequence"/>
</dbReference>
<accession>A0ABQ7DCR9</accession>
<evidence type="ECO:0000313" key="1">
    <source>
        <dbReference type="EMBL" id="KAF3569014.1"/>
    </source>
</evidence>
<name>A0ABQ7DCR9_BRACR</name>
<dbReference type="EMBL" id="QGKV02000759">
    <property type="protein sequence ID" value="KAF3569014.1"/>
    <property type="molecule type" value="Genomic_DNA"/>
</dbReference>
<gene>
    <name evidence="1" type="ORF">DY000_02013249</name>
</gene>
<reference evidence="1 2" key="1">
    <citation type="journal article" date="2020" name="BMC Genomics">
        <title>Intraspecific diversification of the crop wild relative Brassica cretica Lam. using demographic model selection.</title>
        <authorList>
            <person name="Kioukis A."/>
            <person name="Michalopoulou V.A."/>
            <person name="Briers L."/>
            <person name="Pirintsos S."/>
            <person name="Studholme D.J."/>
            <person name="Pavlidis P."/>
            <person name="Sarris P.F."/>
        </authorList>
    </citation>
    <scope>NUCLEOTIDE SEQUENCE [LARGE SCALE GENOMIC DNA]</scope>
    <source>
        <strain evidence="2">cv. PFS-1207/04</strain>
        <tissue evidence="1">Leaf</tissue>
    </source>
</reference>
<comment type="caution">
    <text evidence="1">The sequence shown here is derived from an EMBL/GenBank/DDBJ whole genome shotgun (WGS) entry which is preliminary data.</text>
</comment>
<protein>
    <submittedName>
        <fullName evidence="1">Uncharacterized protein</fullName>
    </submittedName>
</protein>
<organism evidence="1 2">
    <name type="scientific">Brassica cretica</name>
    <name type="common">Mustard</name>
    <dbReference type="NCBI Taxonomy" id="69181"/>
    <lineage>
        <taxon>Eukaryota</taxon>
        <taxon>Viridiplantae</taxon>
        <taxon>Streptophyta</taxon>
        <taxon>Embryophyta</taxon>
        <taxon>Tracheophyta</taxon>
        <taxon>Spermatophyta</taxon>
        <taxon>Magnoliopsida</taxon>
        <taxon>eudicotyledons</taxon>
        <taxon>Gunneridae</taxon>
        <taxon>Pentapetalae</taxon>
        <taxon>rosids</taxon>
        <taxon>malvids</taxon>
        <taxon>Brassicales</taxon>
        <taxon>Brassicaceae</taxon>
        <taxon>Brassiceae</taxon>
        <taxon>Brassica</taxon>
    </lineage>
</organism>
<proteinExistence type="predicted"/>